<proteinExistence type="predicted"/>
<gene>
    <name evidence="2" type="ORF">TWF696_003858</name>
</gene>
<evidence type="ECO:0000313" key="2">
    <source>
        <dbReference type="EMBL" id="KAK6354719.1"/>
    </source>
</evidence>
<accession>A0AAV9V519</accession>
<comment type="caution">
    <text evidence="2">The sequence shown here is derived from an EMBL/GenBank/DDBJ whole genome shotgun (WGS) entry which is preliminary data.</text>
</comment>
<protein>
    <submittedName>
        <fullName evidence="2">Uncharacterized protein</fullName>
    </submittedName>
</protein>
<dbReference type="Proteomes" id="UP001375240">
    <property type="component" value="Unassembled WGS sequence"/>
</dbReference>
<evidence type="ECO:0000313" key="3">
    <source>
        <dbReference type="Proteomes" id="UP001375240"/>
    </source>
</evidence>
<dbReference type="EMBL" id="JAVHNQ010000002">
    <property type="protein sequence ID" value="KAK6354719.1"/>
    <property type="molecule type" value="Genomic_DNA"/>
</dbReference>
<feature type="region of interest" description="Disordered" evidence="1">
    <location>
        <begin position="176"/>
        <end position="216"/>
    </location>
</feature>
<organism evidence="2 3">
    <name type="scientific">Orbilia brochopaga</name>
    <dbReference type="NCBI Taxonomy" id="3140254"/>
    <lineage>
        <taxon>Eukaryota</taxon>
        <taxon>Fungi</taxon>
        <taxon>Dikarya</taxon>
        <taxon>Ascomycota</taxon>
        <taxon>Pezizomycotina</taxon>
        <taxon>Orbiliomycetes</taxon>
        <taxon>Orbiliales</taxon>
        <taxon>Orbiliaceae</taxon>
        <taxon>Orbilia</taxon>
    </lineage>
</organism>
<evidence type="ECO:0000256" key="1">
    <source>
        <dbReference type="SAM" id="MobiDB-lite"/>
    </source>
</evidence>
<sequence length="216" mass="22561">MGVKQLARSISKTIKKGTKGFKRVVLRRARAVPKQVSTIAHGHIPHGQKQPSKKVLTRAQRMAEYRAITDPILPTFGPRVPTPPPIIRDTGADLTAAPKKTVTILAKPQEVTIAQKGPVTNGAGSSANGTTASATGIADAVNGVAALSLNDAGPSTAVNGTKPRQRQKYSSLIDACEPLPPRKKAEKAPAVQNGNNGGPSNGGPSNVFVEKAFKGW</sequence>
<keyword evidence="3" id="KW-1185">Reference proteome</keyword>
<name>A0AAV9V519_9PEZI</name>
<reference evidence="2 3" key="1">
    <citation type="submission" date="2019-10" db="EMBL/GenBank/DDBJ databases">
        <authorList>
            <person name="Palmer J.M."/>
        </authorList>
    </citation>
    <scope>NUCLEOTIDE SEQUENCE [LARGE SCALE GENOMIC DNA]</scope>
    <source>
        <strain evidence="2 3">TWF696</strain>
    </source>
</reference>
<dbReference type="AlphaFoldDB" id="A0AAV9V519"/>